<dbReference type="AlphaFoldDB" id="A0A1A3BEI8"/>
<feature type="domain" description="Cupin type-2" evidence="1">
    <location>
        <begin position="45"/>
        <end position="115"/>
    </location>
</feature>
<dbReference type="PANTHER" id="PTHR36440">
    <property type="entry name" value="PUTATIVE (AFU_ORTHOLOGUE AFUA_8G07350)-RELATED"/>
    <property type="match status" value="1"/>
</dbReference>
<dbReference type="PANTHER" id="PTHR36440:SF1">
    <property type="entry name" value="PUTATIVE (AFU_ORTHOLOGUE AFUA_8G07350)-RELATED"/>
    <property type="match status" value="1"/>
</dbReference>
<evidence type="ECO:0000259" key="1">
    <source>
        <dbReference type="Pfam" id="PF07883"/>
    </source>
</evidence>
<proteinExistence type="predicted"/>
<dbReference type="Proteomes" id="UP000093795">
    <property type="component" value="Unassembled WGS sequence"/>
</dbReference>
<evidence type="ECO:0000313" key="2">
    <source>
        <dbReference type="EMBL" id="OBI72302.1"/>
    </source>
</evidence>
<dbReference type="InterPro" id="IPR013096">
    <property type="entry name" value="Cupin_2"/>
</dbReference>
<gene>
    <name evidence="2" type="ORF">A9X01_08360</name>
</gene>
<dbReference type="InterPro" id="IPR014710">
    <property type="entry name" value="RmlC-like_jellyroll"/>
</dbReference>
<dbReference type="Pfam" id="PF07883">
    <property type="entry name" value="Cupin_2"/>
    <property type="match status" value="1"/>
</dbReference>
<organism evidence="2 3">
    <name type="scientific">Mycobacterium asiaticum</name>
    <dbReference type="NCBI Taxonomy" id="1790"/>
    <lineage>
        <taxon>Bacteria</taxon>
        <taxon>Bacillati</taxon>
        <taxon>Actinomycetota</taxon>
        <taxon>Actinomycetes</taxon>
        <taxon>Mycobacteriales</taxon>
        <taxon>Mycobacteriaceae</taxon>
        <taxon>Mycobacterium</taxon>
    </lineage>
</organism>
<dbReference type="SUPFAM" id="SSF51182">
    <property type="entry name" value="RmlC-like cupins"/>
    <property type="match status" value="1"/>
</dbReference>
<comment type="caution">
    <text evidence="2">The sequence shown here is derived from an EMBL/GenBank/DDBJ whole genome shotgun (WGS) entry which is preliminary data.</text>
</comment>
<dbReference type="OrthoDB" id="9798709at2"/>
<dbReference type="EMBL" id="LZKQ01000337">
    <property type="protein sequence ID" value="OBI72302.1"/>
    <property type="molecule type" value="Genomic_DNA"/>
</dbReference>
<protein>
    <submittedName>
        <fullName evidence="2">Cupin</fullName>
    </submittedName>
</protein>
<reference evidence="2 3" key="1">
    <citation type="submission" date="2016-06" db="EMBL/GenBank/DDBJ databases">
        <authorList>
            <person name="Kjaerup R.B."/>
            <person name="Dalgaard T.S."/>
            <person name="Juul-Madsen H.R."/>
        </authorList>
    </citation>
    <scope>NUCLEOTIDE SEQUENCE [LARGE SCALE GENOMIC DNA]</scope>
    <source>
        <strain evidence="2 3">1081914.2</strain>
    </source>
</reference>
<evidence type="ECO:0000313" key="3">
    <source>
        <dbReference type="Proteomes" id="UP000093795"/>
    </source>
</evidence>
<accession>A0A1A3BEI8</accession>
<dbReference type="Gene3D" id="2.60.120.10">
    <property type="entry name" value="Jelly Rolls"/>
    <property type="match status" value="1"/>
</dbReference>
<dbReference type="RefSeq" id="WP_065123904.1">
    <property type="nucleotide sequence ID" value="NZ_LZKQ01000337.1"/>
</dbReference>
<name>A0A1A3BEI8_MYCAS</name>
<dbReference type="InterPro" id="IPR053146">
    <property type="entry name" value="QDO-like"/>
</dbReference>
<dbReference type="InterPro" id="IPR011051">
    <property type="entry name" value="RmlC_Cupin_sf"/>
</dbReference>
<sequence>MSLSDSNSSAVLSQLAQTPTGPTLDVFGGTVEFVSWSAEFCVLRAVLPPGGVVALHRHPDAEGFFILSGRHQVLVSDGDNLVWRDAVAGDYVRIPGNVMHAHRNVGDEPAVDLVVTTPKLGRFFREIGRPATNPLQPRTPEEVARFVRTSIEYGYVLGTPEENAAVGIDLPAFTS</sequence>